<feature type="domain" description="Bacterial type II secretion system protein E" evidence="4">
    <location>
        <begin position="201"/>
        <end position="215"/>
    </location>
</feature>
<dbReference type="CDD" id="cd01129">
    <property type="entry name" value="PulE-GspE-like"/>
    <property type="match status" value="1"/>
</dbReference>
<evidence type="ECO:0000256" key="3">
    <source>
        <dbReference type="ARBA" id="ARBA00022840"/>
    </source>
</evidence>
<protein>
    <recommendedName>
        <fullName evidence="4">Bacterial type II secretion system protein E domain-containing protein</fullName>
    </recommendedName>
</protein>
<dbReference type="SMART" id="SM00382">
    <property type="entry name" value="AAA"/>
    <property type="match status" value="1"/>
</dbReference>
<gene>
    <name evidence="5" type="ORF">A2290_01695</name>
</gene>
<evidence type="ECO:0000313" key="5">
    <source>
        <dbReference type="EMBL" id="OGC15019.1"/>
    </source>
</evidence>
<dbReference type="Gene3D" id="3.40.50.300">
    <property type="entry name" value="P-loop containing nucleotide triphosphate hydrolases"/>
    <property type="match status" value="1"/>
</dbReference>
<dbReference type="Pfam" id="PF00437">
    <property type="entry name" value="T2SSE"/>
    <property type="match status" value="1"/>
</dbReference>
<dbReference type="InterPro" id="IPR003593">
    <property type="entry name" value="AAA+_ATPase"/>
</dbReference>
<sequence>MRKKVEKIILNAIERGASDIHIEPREEFTKIRVRTDGLIADQETFPKDEHPAIVASTKVMVGLDIAESRIPQDGRYKIKFDKDYVDFRISTLPTIHGEKVVIRILQRDKTKFDLLRLGFNPEDLDLYRKMINKKSGMVLVTGPTGSGKTTTLYATLKELNSKENNIVTIEDPVEYQLPGINQVQVNYKTGFDFSKILRAVLRQDPDIILVGEIRDFETAKVAVQAALTGHMVLGTLHTRDASSAFTRLVDLGIEEYLVKDVLVGIIAQRLLRVKPSGRRAIFEIATDCSGVNRRRLKDEALRLLAEGITTKEEIFRVIDID</sequence>
<dbReference type="Gene3D" id="3.30.450.90">
    <property type="match status" value="1"/>
</dbReference>
<dbReference type="GO" id="GO:0005524">
    <property type="term" value="F:ATP binding"/>
    <property type="evidence" value="ECO:0007669"/>
    <property type="project" value="UniProtKB-KW"/>
</dbReference>
<accession>A0A1F4S3P1</accession>
<dbReference type="GO" id="GO:0005886">
    <property type="term" value="C:plasma membrane"/>
    <property type="evidence" value="ECO:0007669"/>
    <property type="project" value="TreeGrafter"/>
</dbReference>
<dbReference type="InterPro" id="IPR027417">
    <property type="entry name" value="P-loop_NTPase"/>
</dbReference>
<dbReference type="InterPro" id="IPR001482">
    <property type="entry name" value="T2SS/T4SS_dom"/>
</dbReference>
<dbReference type="PROSITE" id="PS00662">
    <property type="entry name" value="T2SP_E"/>
    <property type="match status" value="1"/>
</dbReference>
<proteinExistence type="inferred from homology"/>
<dbReference type="AlphaFoldDB" id="A0A1F4S3P1"/>
<organism evidence="5 6">
    <name type="scientific">candidate division WOR-1 bacterium RIFOXYB2_FULL_36_35</name>
    <dbReference type="NCBI Taxonomy" id="1802578"/>
    <lineage>
        <taxon>Bacteria</taxon>
        <taxon>Bacillati</taxon>
        <taxon>Saganbacteria</taxon>
    </lineage>
</organism>
<reference evidence="5 6" key="1">
    <citation type="journal article" date="2016" name="Nat. Commun.">
        <title>Thousands of microbial genomes shed light on interconnected biogeochemical processes in an aquifer system.</title>
        <authorList>
            <person name="Anantharaman K."/>
            <person name="Brown C.T."/>
            <person name="Hug L.A."/>
            <person name="Sharon I."/>
            <person name="Castelle C.J."/>
            <person name="Probst A.J."/>
            <person name="Thomas B.C."/>
            <person name="Singh A."/>
            <person name="Wilkins M.J."/>
            <person name="Karaoz U."/>
            <person name="Brodie E.L."/>
            <person name="Williams K.H."/>
            <person name="Hubbard S.S."/>
            <person name="Banfield J.F."/>
        </authorList>
    </citation>
    <scope>NUCLEOTIDE SEQUENCE [LARGE SCALE GENOMIC DNA]</scope>
</reference>
<dbReference type="PANTHER" id="PTHR30258">
    <property type="entry name" value="TYPE II SECRETION SYSTEM PROTEIN GSPE-RELATED"/>
    <property type="match status" value="1"/>
</dbReference>
<evidence type="ECO:0000313" key="6">
    <source>
        <dbReference type="Proteomes" id="UP000177905"/>
    </source>
</evidence>
<dbReference type="PANTHER" id="PTHR30258:SF1">
    <property type="entry name" value="PROTEIN TRANSPORT PROTEIN HOFB HOMOLOG"/>
    <property type="match status" value="1"/>
</dbReference>
<dbReference type="GO" id="GO:0016887">
    <property type="term" value="F:ATP hydrolysis activity"/>
    <property type="evidence" value="ECO:0007669"/>
    <property type="project" value="TreeGrafter"/>
</dbReference>
<keyword evidence="2" id="KW-0547">Nucleotide-binding</keyword>
<dbReference type="SUPFAM" id="SSF52540">
    <property type="entry name" value="P-loop containing nucleoside triphosphate hydrolases"/>
    <property type="match status" value="1"/>
</dbReference>
<dbReference type="Proteomes" id="UP000177905">
    <property type="component" value="Unassembled WGS sequence"/>
</dbReference>
<name>A0A1F4S3P1_UNCSA</name>
<comment type="similarity">
    <text evidence="1">Belongs to the GSP E family.</text>
</comment>
<dbReference type="EMBL" id="MEUA01000027">
    <property type="protein sequence ID" value="OGC15019.1"/>
    <property type="molecule type" value="Genomic_DNA"/>
</dbReference>
<evidence type="ECO:0000259" key="4">
    <source>
        <dbReference type="PROSITE" id="PS00662"/>
    </source>
</evidence>
<keyword evidence="3" id="KW-0067">ATP-binding</keyword>
<evidence type="ECO:0000256" key="2">
    <source>
        <dbReference type="ARBA" id="ARBA00022741"/>
    </source>
</evidence>
<comment type="caution">
    <text evidence="5">The sequence shown here is derived from an EMBL/GenBank/DDBJ whole genome shotgun (WGS) entry which is preliminary data.</text>
</comment>
<evidence type="ECO:0000256" key="1">
    <source>
        <dbReference type="ARBA" id="ARBA00006611"/>
    </source>
</evidence>